<dbReference type="EMBL" id="JADKGK010000013">
    <property type="protein sequence ID" value="MBL0003547.1"/>
    <property type="molecule type" value="Genomic_DNA"/>
</dbReference>
<keyword evidence="1 3" id="KW-0238">DNA-binding</keyword>
<comment type="subunit">
    <text evidence="3">Homodimer. Interacts with LigD.</text>
</comment>
<dbReference type="EMBL" id="JADJIB010000003">
    <property type="protein sequence ID" value="MBK7273506.1"/>
    <property type="molecule type" value="Genomic_DNA"/>
</dbReference>
<dbReference type="InterPro" id="IPR009187">
    <property type="entry name" value="Prok_Ku"/>
</dbReference>
<evidence type="ECO:0000256" key="3">
    <source>
        <dbReference type="HAMAP-Rule" id="MF_01875"/>
    </source>
</evidence>
<dbReference type="GO" id="GO:0003690">
    <property type="term" value="F:double-stranded DNA binding"/>
    <property type="evidence" value="ECO:0007669"/>
    <property type="project" value="UniProtKB-UniRule"/>
</dbReference>
<dbReference type="InterPro" id="IPR016194">
    <property type="entry name" value="SPOC-like_C_dom_sf"/>
</dbReference>
<keyword evidence="3" id="KW-0234">DNA repair</keyword>
<name>A0A934X3U7_9MICO</name>
<sequence length="331" mass="34560">MRAMWKGAVSFGLVNVPVKLYSATENHDISFRQVHRADGGQIRYQRVCSVCGDVVAFDDVAKGYETPDGQMVVLTDEDLAALPNQSSKEVAVAKFVPAGQIDPMLFDKPYYLEPEKAATKAYALLRDALLAADRVALVTVSIRQRMTMAVLRVHDDVIVLQTLMWPDEIRAADQVNLGDTGHASDKELAMASMLVDSLSGDYDPAEFEDDYAGAVAALVDSKVTGAAVIEAPAAAADTGEVVDLLEALQRSVDRAKAARGEPVTPAVPAASSAASAAAAPAQRAAAAKTTPAKTAATKATAAKTAAAKTTAAKTTAAKTAATKKTATRKAG</sequence>
<dbReference type="Proteomes" id="UP000726105">
    <property type="component" value="Unassembled WGS sequence"/>
</dbReference>
<dbReference type="SUPFAM" id="SSF100939">
    <property type="entry name" value="SPOC domain-like"/>
    <property type="match status" value="1"/>
</dbReference>
<comment type="similarity">
    <text evidence="3">Belongs to the prokaryotic Ku family.</text>
</comment>
<dbReference type="Proteomes" id="UP000718281">
    <property type="component" value="Unassembled WGS sequence"/>
</dbReference>
<feature type="region of interest" description="Disordered" evidence="4">
    <location>
        <begin position="286"/>
        <end position="331"/>
    </location>
</feature>
<feature type="compositionally biased region" description="Low complexity" evidence="4">
    <location>
        <begin position="286"/>
        <end position="324"/>
    </location>
</feature>
<dbReference type="HAMAP" id="MF_01875">
    <property type="entry name" value="Prokaryotic_Ku"/>
    <property type="match status" value="1"/>
</dbReference>
<dbReference type="AlphaFoldDB" id="A0A934X3U7"/>
<protein>
    <recommendedName>
        <fullName evidence="3">Non-homologous end joining protein Ku</fullName>
    </recommendedName>
</protein>
<accession>A0A934X3U7</accession>
<evidence type="ECO:0000313" key="6">
    <source>
        <dbReference type="EMBL" id="MBK6299878.1"/>
    </source>
</evidence>
<evidence type="ECO:0000313" key="8">
    <source>
        <dbReference type="EMBL" id="MBL0003547.1"/>
    </source>
</evidence>
<feature type="domain" description="Ku" evidence="5">
    <location>
        <begin position="52"/>
        <end position="180"/>
    </location>
</feature>
<proteinExistence type="inferred from homology"/>
<evidence type="ECO:0000313" key="9">
    <source>
        <dbReference type="Proteomes" id="UP000718281"/>
    </source>
</evidence>
<dbReference type="GO" id="GO:0006310">
    <property type="term" value="P:DNA recombination"/>
    <property type="evidence" value="ECO:0007669"/>
    <property type="project" value="UniProtKB-KW"/>
</dbReference>
<dbReference type="PANTHER" id="PTHR41251">
    <property type="entry name" value="NON-HOMOLOGOUS END JOINING PROTEIN KU"/>
    <property type="match status" value="1"/>
</dbReference>
<organism evidence="6 9">
    <name type="scientific">Candidatus Phosphoribacter hodrii</name>
    <dbReference type="NCBI Taxonomy" id="2953743"/>
    <lineage>
        <taxon>Bacteria</taxon>
        <taxon>Bacillati</taxon>
        <taxon>Actinomycetota</taxon>
        <taxon>Actinomycetes</taxon>
        <taxon>Micrococcales</taxon>
        <taxon>Dermatophilaceae</taxon>
        <taxon>Candidatus Phosphoribacter</taxon>
    </lineage>
</organism>
<evidence type="ECO:0000256" key="1">
    <source>
        <dbReference type="ARBA" id="ARBA00023125"/>
    </source>
</evidence>
<dbReference type="InterPro" id="IPR006164">
    <property type="entry name" value="DNA_bd_Ku70/Ku80"/>
</dbReference>
<dbReference type="Proteomes" id="UP000886632">
    <property type="component" value="Unassembled WGS sequence"/>
</dbReference>
<evidence type="ECO:0000313" key="7">
    <source>
        <dbReference type="EMBL" id="MBK7273506.1"/>
    </source>
</evidence>
<reference evidence="9 10" key="1">
    <citation type="submission" date="2020-10" db="EMBL/GenBank/DDBJ databases">
        <title>Connecting structure to function with the recovery of over 1000 high-quality activated sludge metagenome-assembled genomes encoding full-length rRNA genes using long-read sequencing.</title>
        <authorList>
            <person name="Singleton C.M."/>
            <person name="Petriglieri F."/>
            <person name="Kristensen J.M."/>
            <person name="Kirkegaard R.H."/>
            <person name="Michaelsen T.Y."/>
            <person name="Andersen M.H."/>
            <person name="Karst S.M."/>
            <person name="Dueholm M.S."/>
            <person name="Nielsen P.H."/>
            <person name="Albertsen M."/>
        </authorList>
    </citation>
    <scope>NUCLEOTIDE SEQUENCE [LARGE SCALE GENOMIC DNA]</scope>
    <source>
        <strain evidence="6">AalE_18-Q3-R2-46_BAT3C.188</strain>
        <strain evidence="7">Ega_18-Q3-R5-49_MAXAC.001</strain>
        <strain evidence="8">Ribe_18-Q3-R11-54_MAXAC.001</strain>
    </source>
</reference>
<dbReference type="Gene3D" id="2.40.290.10">
    <property type="match status" value="1"/>
</dbReference>
<evidence type="ECO:0000313" key="10">
    <source>
        <dbReference type="Proteomes" id="UP000726105"/>
    </source>
</evidence>
<dbReference type="Pfam" id="PF02735">
    <property type="entry name" value="Ku"/>
    <property type="match status" value="1"/>
</dbReference>
<dbReference type="CDD" id="cd00789">
    <property type="entry name" value="KU_like"/>
    <property type="match status" value="1"/>
</dbReference>
<evidence type="ECO:0000256" key="4">
    <source>
        <dbReference type="SAM" id="MobiDB-lite"/>
    </source>
</evidence>
<dbReference type="GO" id="GO:0006303">
    <property type="term" value="P:double-strand break repair via nonhomologous end joining"/>
    <property type="evidence" value="ECO:0007669"/>
    <property type="project" value="UniProtKB-UniRule"/>
</dbReference>
<keyword evidence="3" id="KW-0227">DNA damage</keyword>
<dbReference type="EMBL" id="JADIXZ010000001">
    <property type="protein sequence ID" value="MBK6299878.1"/>
    <property type="molecule type" value="Genomic_DNA"/>
</dbReference>
<dbReference type="PANTHER" id="PTHR41251:SF1">
    <property type="entry name" value="NON-HOMOLOGOUS END JOINING PROTEIN KU"/>
    <property type="match status" value="1"/>
</dbReference>
<comment type="caution">
    <text evidence="6">The sequence shown here is derived from an EMBL/GenBank/DDBJ whole genome shotgun (WGS) entry which is preliminary data.</text>
</comment>
<comment type="function">
    <text evidence="3">With LigD forms a non-homologous end joining (NHEJ) DNA repair enzyme, which repairs dsDNA breaks with reduced fidelity. Binds linear dsDNA with 5'- and 3'- overhangs but not closed circular dsDNA nor ssDNA. Recruits and stimulates the ligase activity of LigD.</text>
</comment>
<keyword evidence="2 3" id="KW-0233">DNA recombination</keyword>
<evidence type="ECO:0000259" key="5">
    <source>
        <dbReference type="SMART" id="SM00559"/>
    </source>
</evidence>
<dbReference type="SMART" id="SM00559">
    <property type="entry name" value="Ku78"/>
    <property type="match status" value="1"/>
</dbReference>
<gene>
    <name evidence="3" type="primary">ku</name>
    <name evidence="6" type="ORF">IPF40_02090</name>
    <name evidence="7" type="ORF">IPI13_10185</name>
    <name evidence="8" type="ORF">IPP00_06030</name>
</gene>
<dbReference type="NCBIfam" id="TIGR02772">
    <property type="entry name" value="Ku_bact"/>
    <property type="match status" value="1"/>
</dbReference>
<dbReference type="FunFam" id="2.40.290.10:FF:000004">
    <property type="entry name" value="Non-homologous end joining protein Ku"/>
    <property type="match status" value="1"/>
</dbReference>
<dbReference type="PIRSF" id="PIRSF006493">
    <property type="entry name" value="Prok_Ku"/>
    <property type="match status" value="1"/>
</dbReference>
<evidence type="ECO:0000256" key="2">
    <source>
        <dbReference type="ARBA" id="ARBA00023172"/>
    </source>
</evidence>